<dbReference type="GO" id="GO:0032259">
    <property type="term" value="P:methylation"/>
    <property type="evidence" value="ECO:0007669"/>
    <property type="project" value="UniProtKB-KW"/>
</dbReference>
<dbReference type="SUPFAM" id="SSF53790">
    <property type="entry name" value="Tetrapyrrole methylase"/>
    <property type="match status" value="1"/>
</dbReference>
<protein>
    <submittedName>
        <fullName evidence="2">Tetrapyrrole (Corrin/porphyrin) methylase-like protein</fullName>
    </submittedName>
</protein>
<dbReference type="InterPro" id="IPR035996">
    <property type="entry name" value="4pyrrol_Methylase_sf"/>
</dbReference>
<dbReference type="GO" id="GO:0008168">
    <property type="term" value="F:methyltransferase activity"/>
    <property type="evidence" value="ECO:0007669"/>
    <property type="project" value="UniProtKB-KW"/>
</dbReference>
<evidence type="ECO:0000313" key="3">
    <source>
        <dbReference type="Proteomes" id="UP000295375"/>
    </source>
</evidence>
<keyword evidence="2" id="KW-0489">Methyltransferase</keyword>
<accession>A0A4R6UVJ3</accession>
<feature type="domain" description="Tetrapyrrole methylase" evidence="1">
    <location>
        <begin position="12"/>
        <end position="219"/>
    </location>
</feature>
<dbReference type="RefSeq" id="WP_133591202.1">
    <property type="nucleotide sequence ID" value="NZ_CP037953.1"/>
</dbReference>
<dbReference type="EMBL" id="SNYM01000010">
    <property type="protein sequence ID" value="TDQ47524.1"/>
    <property type="molecule type" value="Genomic_DNA"/>
</dbReference>
<dbReference type="InterPro" id="IPR000878">
    <property type="entry name" value="4pyrrol_Mease"/>
</dbReference>
<name>A0A4R6UVJ3_9GAMM</name>
<dbReference type="AlphaFoldDB" id="A0A4R6UVJ3"/>
<keyword evidence="3" id="KW-1185">Reference proteome</keyword>
<dbReference type="OrthoDB" id="1459304at2"/>
<proteinExistence type="predicted"/>
<dbReference type="CDD" id="cd19916">
    <property type="entry name" value="OphMA_like"/>
    <property type="match status" value="1"/>
</dbReference>
<evidence type="ECO:0000259" key="1">
    <source>
        <dbReference type="Pfam" id="PF00590"/>
    </source>
</evidence>
<gene>
    <name evidence="2" type="ORF">EV696_110116</name>
</gene>
<dbReference type="Pfam" id="PF00590">
    <property type="entry name" value="TP_methylase"/>
    <property type="match status" value="1"/>
</dbReference>
<dbReference type="Gene3D" id="3.40.1010.10">
    <property type="entry name" value="Cobalt-precorrin-4 Transmethylase, Domain 1"/>
    <property type="match status" value="1"/>
</dbReference>
<organism evidence="2 3">
    <name type="scientific">Permianibacter aggregans</name>
    <dbReference type="NCBI Taxonomy" id="1510150"/>
    <lineage>
        <taxon>Bacteria</taxon>
        <taxon>Pseudomonadati</taxon>
        <taxon>Pseudomonadota</taxon>
        <taxon>Gammaproteobacteria</taxon>
        <taxon>Pseudomonadales</taxon>
        <taxon>Pseudomonadaceae</taxon>
        <taxon>Permianibacter</taxon>
    </lineage>
</organism>
<sequence length="284" mass="31507">MAETKAEKPGRLVIAGCGLHPGHITAETVNAISNAELVMVVVPNPLSIVHIQSLNPRVENLAKAYGEFVDRQHIYTAMAERIISTVRNGVDLCVVFYGHPAVFVDSTHIARRILLAEGYSVQMLPGISAEDCLFADLGIDPGESGCQSYEATQFLLNYHQLHTGAYLLLWQIGLTAAHLLRSLRLNGQGISAIVQLLQQWYPDDHLICVYEAATLPGQSPRTQWMPLSELENAMLQDWSTLVVPPLTPLVLAEERLAWLGIEADRVAELANFSQLWKERIHEEQ</sequence>
<dbReference type="InterPro" id="IPR014777">
    <property type="entry name" value="4pyrrole_Mease_sub1"/>
</dbReference>
<evidence type="ECO:0000313" key="2">
    <source>
        <dbReference type="EMBL" id="TDQ47524.1"/>
    </source>
</evidence>
<comment type="caution">
    <text evidence="2">The sequence shown here is derived from an EMBL/GenBank/DDBJ whole genome shotgun (WGS) entry which is preliminary data.</text>
</comment>
<keyword evidence="2" id="KW-0808">Transferase</keyword>
<reference evidence="2 3" key="1">
    <citation type="submission" date="2019-03" db="EMBL/GenBank/DDBJ databases">
        <title>Genomic Encyclopedia of Type Strains, Phase IV (KMG-IV): sequencing the most valuable type-strain genomes for metagenomic binning, comparative biology and taxonomic classification.</title>
        <authorList>
            <person name="Goeker M."/>
        </authorList>
    </citation>
    <scope>NUCLEOTIDE SEQUENCE [LARGE SCALE GENOMIC DNA]</scope>
    <source>
        <strain evidence="2 3">DSM 103792</strain>
    </source>
</reference>
<dbReference type="Proteomes" id="UP000295375">
    <property type="component" value="Unassembled WGS sequence"/>
</dbReference>